<reference evidence="7 8" key="1">
    <citation type="submission" date="2019-07" db="EMBL/GenBank/DDBJ databases">
        <authorList>
            <person name="Friedrich A."/>
            <person name="Schacherer J."/>
        </authorList>
    </citation>
    <scope>NUCLEOTIDE SEQUENCE [LARGE SCALE GENOMIC DNA]</scope>
</reference>
<dbReference type="SMART" id="SM00177">
    <property type="entry name" value="ARF"/>
    <property type="match status" value="1"/>
</dbReference>
<keyword evidence="5" id="KW-0479">Metal-binding</keyword>
<dbReference type="PANTHER" id="PTHR45697">
    <property type="entry name" value="ADP-RIBOSYLATION FACTOR-LIKE PROTEIN 2-RELATED"/>
    <property type="match status" value="1"/>
</dbReference>
<organism evidence="7 8">
    <name type="scientific">Dekkera bruxellensis</name>
    <name type="common">Brettanomyces custersii</name>
    <dbReference type="NCBI Taxonomy" id="5007"/>
    <lineage>
        <taxon>Eukaryota</taxon>
        <taxon>Fungi</taxon>
        <taxon>Dikarya</taxon>
        <taxon>Ascomycota</taxon>
        <taxon>Saccharomycotina</taxon>
        <taxon>Pichiomycetes</taxon>
        <taxon>Pichiales</taxon>
        <taxon>Pichiaceae</taxon>
        <taxon>Brettanomyces</taxon>
    </lineage>
</organism>
<dbReference type="SUPFAM" id="SSF52540">
    <property type="entry name" value="P-loop containing nucleoside triphosphate hydrolases"/>
    <property type="match status" value="1"/>
</dbReference>
<sequence length="186" mass="21697">MGLLSIIRKQKLKEKEIRVLMLGLDNSGKTTIVKSLLHKDIKAISPTMGFNIDTVNYGGFNINIWDIGGQTSLRTFWYNYFEKTDFLVWVIDASSLHRLSENFTEFEKVLQEDRIAGCELLILINKIDTYNGDQKKLKKHVVETLQLDKIRNHKWQLLCCSAYSGENLQDALNWIVRSYENKYYIL</sequence>
<evidence type="ECO:0000256" key="4">
    <source>
        <dbReference type="PIRSR" id="PIRSR606689-1"/>
    </source>
</evidence>
<evidence type="ECO:0000313" key="8">
    <source>
        <dbReference type="Proteomes" id="UP000478008"/>
    </source>
</evidence>
<dbReference type="InterPro" id="IPR027417">
    <property type="entry name" value="P-loop_NTPase"/>
</dbReference>
<dbReference type="GO" id="GO:0003924">
    <property type="term" value="F:GTPase activity"/>
    <property type="evidence" value="ECO:0007669"/>
    <property type="project" value="InterPro"/>
</dbReference>
<dbReference type="AlphaFoldDB" id="A0A3F2Y753"/>
<dbReference type="OMA" id="KTHHWQI"/>
<accession>A0A3F2Y753</accession>
<feature type="binding site" evidence="4">
    <location>
        <position position="69"/>
    </location>
    <ligand>
        <name>GTP</name>
        <dbReference type="ChEBI" id="CHEBI:37565"/>
    </ligand>
</feature>
<dbReference type="Pfam" id="PF00025">
    <property type="entry name" value="Arf"/>
    <property type="match status" value="1"/>
</dbReference>
<comment type="similarity">
    <text evidence="1 6">Belongs to the small GTPase superfamily. Arf family.</text>
</comment>
<dbReference type="InterPro" id="IPR006689">
    <property type="entry name" value="Small_GTPase_ARF/SAR"/>
</dbReference>
<dbReference type="STRING" id="5007.A0A3F2Y753"/>
<feature type="binding site" evidence="5">
    <location>
        <position position="30"/>
    </location>
    <ligand>
        <name>Mg(2+)</name>
        <dbReference type="ChEBI" id="CHEBI:18420"/>
    </ligand>
</feature>
<evidence type="ECO:0000256" key="3">
    <source>
        <dbReference type="ARBA" id="ARBA00023134"/>
    </source>
</evidence>
<dbReference type="FunFam" id="3.40.50.300:FF:001166">
    <property type="entry name" value="ADP-ribosylation factor D"/>
    <property type="match status" value="1"/>
</dbReference>
<evidence type="ECO:0000313" key="7">
    <source>
        <dbReference type="EMBL" id="VUG19287.1"/>
    </source>
</evidence>
<evidence type="ECO:0000256" key="2">
    <source>
        <dbReference type="ARBA" id="ARBA00022741"/>
    </source>
</evidence>
<dbReference type="InterPro" id="IPR005225">
    <property type="entry name" value="Small_GTP-bd"/>
</dbReference>
<keyword evidence="2 4" id="KW-0547">Nucleotide-binding</keyword>
<dbReference type="GO" id="GO:0046872">
    <property type="term" value="F:metal ion binding"/>
    <property type="evidence" value="ECO:0007669"/>
    <property type="project" value="UniProtKB-KW"/>
</dbReference>
<feature type="binding site" evidence="5">
    <location>
        <position position="47"/>
    </location>
    <ligand>
        <name>Mg(2+)</name>
        <dbReference type="ChEBI" id="CHEBI:18420"/>
    </ligand>
</feature>
<keyword evidence="8" id="KW-1185">Reference proteome</keyword>
<dbReference type="InterPro" id="IPR044612">
    <property type="entry name" value="ARL2/3"/>
</dbReference>
<gene>
    <name evidence="7" type="primary">CIN4</name>
    <name evidence="7" type="ORF">DEBR0S4_14994G</name>
</gene>
<dbReference type="NCBIfam" id="TIGR00231">
    <property type="entry name" value="small_GTP"/>
    <property type="match status" value="1"/>
</dbReference>
<evidence type="ECO:0000256" key="5">
    <source>
        <dbReference type="PIRSR" id="PIRSR606689-2"/>
    </source>
</evidence>
<protein>
    <submittedName>
        <fullName evidence="7">DEBR0S4_14994g1_1</fullName>
    </submittedName>
</protein>
<dbReference type="Gene3D" id="3.40.50.300">
    <property type="entry name" value="P-loop containing nucleotide triphosphate hydrolases"/>
    <property type="match status" value="1"/>
</dbReference>
<name>A0A3F2Y753_DEKBR</name>
<feature type="binding site" evidence="4">
    <location>
        <begin position="23"/>
        <end position="30"/>
    </location>
    <ligand>
        <name>GTP</name>
        <dbReference type="ChEBI" id="CHEBI:37565"/>
    </ligand>
</feature>
<keyword evidence="3 4" id="KW-0342">GTP-binding</keyword>
<dbReference type="SMART" id="SM00178">
    <property type="entry name" value="SAR"/>
    <property type="match status" value="1"/>
</dbReference>
<dbReference type="PROSITE" id="PS51417">
    <property type="entry name" value="ARF"/>
    <property type="match status" value="1"/>
</dbReference>
<dbReference type="Proteomes" id="UP000478008">
    <property type="component" value="Unassembled WGS sequence"/>
</dbReference>
<proteinExistence type="inferred from homology"/>
<dbReference type="GO" id="GO:0005525">
    <property type="term" value="F:GTP binding"/>
    <property type="evidence" value="ECO:0007669"/>
    <property type="project" value="UniProtKB-KW"/>
</dbReference>
<dbReference type="EMBL" id="CABFWN010000004">
    <property type="protein sequence ID" value="VUG19287.1"/>
    <property type="molecule type" value="Genomic_DNA"/>
</dbReference>
<evidence type="ECO:0000256" key="1">
    <source>
        <dbReference type="ARBA" id="ARBA00010290"/>
    </source>
</evidence>
<keyword evidence="5" id="KW-0460">Magnesium</keyword>
<dbReference type="PRINTS" id="PR00328">
    <property type="entry name" value="SAR1GTPBP"/>
</dbReference>
<evidence type="ECO:0000256" key="6">
    <source>
        <dbReference type="RuleBase" id="RU003925"/>
    </source>
</evidence>
<feature type="binding site" evidence="4">
    <location>
        <begin position="125"/>
        <end position="128"/>
    </location>
    <ligand>
        <name>GTP</name>
        <dbReference type="ChEBI" id="CHEBI:37565"/>
    </ligand>
</feature>